<dbReference type="InterPro" id="IPR002935">
    <property type="entry name" value="SAM_O-MeTrfase"/>
</dbReference>
<keyword evidence="2" id="KW-0808">Transferase</keyword>
<keyword evidence="5" id="KW-1185">Reference proteome</keyword>
<dbReference type="InterPro" id="IPR029063">
    <property type="entry name" value="SAM-dependent_MTases_sf"/>
</dbReference>
<dbReference type="CDD" id="cd02440">
    <property type="entry name" value="AdoMet_MTases"/>
    <property type="match status" value="1"/>
</dbReference>
<keyword evidence="1" id="KW-0489">Methyltransferase</keyword>
<dbReference type="Pfam" id="PF01596">
    <property type="entry name" value="Methyltransf_3"/>
    <property type="match status" value="1"/>
</dbReference>
<name>A0ABC9YVB0_9NOCA</name>
<organism evidence="4 5">
    <name type="scientific">Nocardia seriolae</name>
    <dbReference type="NCBI Taxonomy" id="37332"/>
    <lineage>
        <taxon>Bacteria</taxon>
        <taxon>Bacillati</taxon>
        <taxon>Actinomycetota</taxon>
        <taxon>Actinomycetes</taxon>
        <taxon>Mycobacteriales</taxon>
        <taxon>Nocardiaceae</taxon>
        <taxon>Nocardia</taxon>
    </lineage>
</organism>
<gene>
    <name evidence="4" type="ORF">NSK11_contig00054-0009</name>
</gene>
<evidence type="ECO:0000313" key="5">
    <source>
        <dbReference type="Proteomes" id="UP000037179"/>
    </source>
</evidence>
<dbReference type="GO" id="GO:0032259">
    <property type="term" value="P:methylation"/>
    <property type="evidence" value="ECO:0007669"/>
    <property type="project" value="UniProtKB-KW"/>
</dbReference>
<dbReference type="AlphaFoldDB" id="A0ABC9YVB0"/>
<dbReference type="PROSITE" id="PS51682">
    <property type="entry name" value="SAM_OMT_I"/>
    <property type="match status" value="1"/>
</dbReference>
<protein>
    <submittedName>
        <fullName evidence="4">Catechol-O-methyltransferase</fullName>
    </submittedName>
</protein>
<dbReference type="GO" id="GO:0008168">
    <property type="term" value="F:methyltransferase activity"/>
    <property type="evidence" value="ECO:0007669"/>
    <property type="project" value="UniProtKB-KW"/>
</dbReference>
<accession>A0ABC9YVB0</accession>
<proteinExistence type="predicted"/>
<reference evidence="5" key="1">
    <citation type="submission" date="2015-07" db="EMBL/GenBank/DDBJ databases">
        <title>Nocardia seriolae U-1 whole genome shotgun sequence.</title>
        <authorList>
            <person name="Imajoh M."/>
            <person name="Fukumoto Y."/>
            <person name="Sukeda M."/>
            <person name="Yamane J."/>
            <person name="Yamasaki K."/>
            <person name="Shimizu M."/>
            <person name="Ohnishi K."/>
            <person name="Oshima S."/>
        </authorList>
    </citation>
    <scope>NUCLEOTIDE SEQUENCE [LARGE SCALE GENOMIC DNA]</scope>
    <source>
        <strain evidence="5">U-1</strain>
    </source>
</reference>
<dbReference type="PANTHER" id="PTHR43836">
    <property type="entry name" value="CATECHOL O-METHYLTRANSFERASE 1-RELATED"/>
    <property type="match status" value="1"/>
</dbReference>
<dbReference type="EMBL" id="BBYQ01000054">
    <property type="protein sequence ID" value="GAP29339.1"/>
    <property type="molecule type" value="Genomic_DNA"/>
</dbReference>
<sequence>MLRFLLSGRTFNRTGQVGDGRERAARDFVLANSPAGDPDKVLAAFDDFARNHSILVNIGDEKVLILDAALRKTAPKLLLELGGYCGYSAIRTARLLGDDAHLVSVDMNPDNADIARSLLAHAGLADRVTVVVGTIGDGGQTVKLLADQHGFGPGTLDFIFLDHDKSAYLPDLKTIADAGWLHPGSVVVADNVGIPGAPAYHAYMRESEGTTWRTTEHRTHTEYQSLLKDLVLESEYLG</sequence>
<evidence type="ECO:0000313" key="4">
    <source>
        <dbReference type="EMBL" id="GAP29339.1"/>
    </source>
</evidence>
<dbReference type="Proteomes" id="UP000037179">
    <property type="component" value="Unassembled WGS sequence"/>
</dbReference>
<dbReference type="Gene3D" id="3.40.50.150">
    <property type="entry name" value="Vaccinia Virus protein VP39"/>
    <property type="match status" value="1"/>
</dbReference>
<keyword evidence="3" id="KW-0949">S-adenosyl-L-methionine</keyword>
<evidence type="ECO:0000256" key="3">
    <source>
        <dbReference type="ARBA" id="ARBA00022691"/>
    </source>
</evidence>
<dbReference type="SUPFAM" id="SSF53335">
    <property type="entry name" value="S-adenosyl-L-methionine-dependent methyltransferases"/>
    <property type="match status" value="1"/>
</dbReference>
<dbReference type="PANTHER" id="PTHR43836:SF2">
    <property type="entry name" value="CATECHOL O-METHYLTRANSFERASE 1-RELATED"/>
    <property type="match status" value="1"/>
</dbReference>
<comment type="caution">
    <text evidence="4">The sequence shown here is derived from an EMBL/GenBank/DDBJ whole genome shotgun (WGS) entry which is preliminary data.</text>
</comment>
<reference evidence="4 5" key="2">
    <citation type="journal article" date="2016" name="Genome Announc.">
        <title>Draft Genome Sequence of Erythromycin- and Oxytetracycline-Sensitive Nocardia seriolae Strain U-1 (NBRC 110359).</title>
        <authorList>
            <person name="Imajoh M."/>
            <person name="Sukeda M."/>
            <person name="Shimizu M."/>
            <person name="Yamane J."/>
            <person name="Ohnishi K."/>
            <person name="Oshima S."/>
        </authorList>
    </citation>
    <scope>NUCLEOTIDE SEQUENCE [LARGE SCALE GENOMIC DNA]</scope>
    <source>
        <strain evidence="4 5">U-1</strain>
    </source>
</reference>
<evidence type="ECO:0000256" key="2">
    <source>
        <dbReference type="ARBA" id="ARBA00022679"/>
    </source>
</evidence>
<evidence type="ECO:0000256" key="1">
    <source>
        <dbReference type="ARBA" id="ARBA00022603"/>
    </source>
</evidence>